<sequence length="267" mass="29617">MRILDINIWGGMLHDPLLVYLAAVDADVLCLQEVARAPAARNEWLTYRDGAVELQQRAHLYEEIAAVLPHHDGFFYPTARGQLRDGTSTCWQEFGLATFVRKGFPIIGQALDFIHGRYSPDGFGDHPRSRNALGLKLFDHGTGTPISVVQLHGLRAPDGKGDSPARRAQAEALVCLIRRLWAPGERLVVCGDFNLLPGSETFTILRSLGLVDLVTERGFTDTRTSHYKKDGRYADYMLVTPEVAVKAFDVVSEPEVSDHRPLVLDIG</sequence>
<evidence type="ECO:0000259" key="1">
    <source>
        <dbReference type="Pfam" id="PF03372"/>
    </source>
</evidence>
<dbReference type="RefSeq" id="WP_071835768.1">
    <property type="nucleotide sequence ID" value="NZ_LSRP01000151.1"/>
</dbReference>
<evidence type="ECO:0000313" key="2">
    <source>
        <dbReference type="EMBL" id="OJF89933.1"/>
    </source>
</evidence>
<comment type="caution">
    <text evidence="2">The sequence shown here is derived from an EMBL/GenBank/DDBJ whole genome shotgun (WGS) entry which is preliminary data.</text>
</comment>
<dbReference type="OrthoDB" id="4446218at2"/>
<keyword evidence="2" id="KW-0378">Hydrolase</keyword>
<name>A0A657LLD0_9HYPH</name>
<dbReference type="GO" id="GO:0016787">
    <property type="term" value="F:hydrolase activity"/>
    <property type="evidence" value="ECO:0007669"/>
    <property type="project" value="UniProtKB-KW"/>
</dbReference>
<dbReference type="AlphaFoldDB" id="A0A657LLD0"/>
<gene>
    <name evidence="2" type="ORF">AX760_08345</name>
</gene>
<organism evidence="2 3">
    <name type="scientific">Pararhizobium antarcticum</name>
    <dbReference type="NCBI Taxonomy" id="1798805"/>
    <lineage>
        <taxon>Bacteria</taxon>
        <taxon>Pseudomonadati</taxon>
        <taxon>Pseudomonadota</taxon>
        <taxon>Alphaproteobacteria</taxon>
        <taxon>Hyphomicrobiales</taxon>
        <taxon>Rhizobiaceae</taxon>
        <taxon>Rhizobium/Agrobacterium group</taxon>
        <taxon>Pararhizobium</taxon>
    </lineage>
</organism>
<accession>A0A657LLD0</accession>
<dbReference type="Gene3D" id="3.60.10.10">
    <property type="entry name" value="Endonuclease/exonuclease/phosphatase"/>
    <property type="match status" value="1"/>
</dbReference>
<dbReference type="InterPro" id="IPR036691">
    <property type="entry name" value="Endo/exonu/phosph_ase_sf"/>
</dbReference>
<protein>
    <submittedName>
        <fullName evidence="2">Metal-dependent hydrolase</fullName>
    </submittedName>
</protein>
<dbReference type="InterPro" id="IPR005135">
    <property type="entry name" value="Endo/exonuclease/phosphatase"/>
</dbReference>
<keyword evidence="3" id="KW-1185">Reference proteome</keyword>
<evidence type="ECO:0000313" key="3">
    <source>
        <dbReference type="Proteomes" id="UP000182661"/>
    </source>
</evidence>
<dbReference type="Pfam" id="PF03372">
    <property type="entry name" value="Exo_endo_phos"/>
    <property type="match status" value="1"/>
</dbReference>
<reference evidence="2 3" key="1">
    <citation type="submission" date="2016-02" db="EMBL/GenBank/DDBJ databases">
        <title>Genome sequencing of a beta-galactosidase producing bacteria Rhizobium sp. 59.</title>
        <authorList>
            <person name="Wang D."/>
            <person name="Kot W."/>
            <person name="Qin Y."/>
            <person name="Hansen L."/>
            <person name="Naqvi K."/>
            <person name="Rensing C."/>
        </authorList>
    </citation>
    <scope>NUCLEOTIDE SEQUENCE [LARGE SCALE GENOMIC DNA]</scope>
    <source>
        <strain evidence="2 3">59</strain>
    </source>
</reference>
<dbReference type="Proteomes" id="UP000182661">
    <property type="component" value="Unassembled WGS sequence"/>
</dbReference>
<feature type="domain" description="Endonuclease/exonuclease/phosphatase" evidence="1">
    <location>
        <begin position="7"/>
        <end position="259"/>
    </location>
</feature>
<dbReference type="EMBL" id="LSRP01000151">
    <property type="protein sequence ID" value="OJF89933.1"/>
    <property type="molecule type" value="Genomic_DNA"/>
</dbReference>
<dbReference type="SUPFAM" id="SSF56219">
    <property type="entry name" value="DNase I-like"/>
    <property type="match status" value="1"/>
</dbReference>
<proteinExistence type="predicted"/>